<dbReference type="InterPro" id="IPR050275">
    <property type="entry name" value="PGM_Phosphatase"/>
</dbReference>
<dbReference type="GO" id="GO:0016791">
    <property type="term" value="F:phosphatase activity"/>
    <property type="evidence" value="ECO:0007669"/>
    <property type="project" value="TreeGrafter"/>
</dbReference>
<dbReference type="InterPro" id="IPR013078">
    <property type="entry name" value="His_Pase_superF_clade-1"/>
</dbReference>
<dbReference type="PANTHER" id="PTHR48100">
    <property type="entry name" value="BROAD-SPECIFICITY PHOSPHATASE YOR283W-RELATED"/>
    <property type="match status" value="1"/>
</dbReference>
<evidence type="ECO:0000313" key="1">
    <source>
        <dbReference type="EMBL" id="PHH51656.1"/>
    </source>
</evidence>
<dbReference type="SUPFAM" id="SSF53254">
    <property type="entry name" value="Phosphoglycerate mutase-like"/>
    <property type="match status" value="1"/>
</dbReference>
<comment type="caution">
    <text evidence="1">The sequence shown here is derived from an EMBL/GenBank/DDBJ whole genome shotgun (WGS) entry which is preliminary data.</text>
</comment>
<reference evidence="1 2" key="1">
    <citation type="journal article" date="2013" name="Fungal Biol.">
        <title>Analysis of microsatellite markers in the genome of the plant pathogen Ceratocystis fimbriata.</title>
        <authorList>
            <person name="Simpson M.C."/>
            <person name="Wilken P.M."/>
            <person name="Coetzee M.P."/>
            <person name="Wingfield M.J."/>
            <person name="Wingfield B.D."/>
        </authorList>
    </citation>
    <scope>NUCLEOTIDE SEQUENCE [LARGE SCALE GENOMIC DNA]</scope>
    <source>
        <strain evidence="1 2">CBS 114723</strain>
    </source>
</reference>
<dbReference type="InterPro" id="IPR029033">
    <property type="entry name" value="His_PPase_superfam"/>
</dbReference>
<dbReference type="PANTHER" id="PTHR48100:SF24">
    <property type="entry name" value="PHOSPHOGLYCERATE MUTASE"/>
    <property type="match status" value="1"/>
</dbReference>
<keyword evidence="2" id="KW-1185">Reference proteome</keyword>
<dbReference type="AlphaFoldDB" id="A0A2C5X0L2"/>
<proteinExistence type="predicted"/>
<dbReference type="GO" id="GO:0005737">
    <property type="term" value="C:cytoplasm"/>
    <property type="evidence" value="ECO:0007669"/>
    <property type="project" value="TreeGrafter"/>
</dbReference>
<reference evidence="1 2" key="2">
    <citation type="journal article" date="2013" name="IMA Fungus">
        <title>IMA Genome-F 1: Ceratocystis fimbriata: Draft nuclear genome sequence for the plant pathogen, Ceratocystis fimbriata.</title>
        <authorList>
            <person name="Wilken P.M."/>
            <person name="Steenkamp E.T."/>
            <person name="Wingfield M.J."/>
            <person name="de Beer Z.W."/>
            <person name="Wingfield B.D."/>
        </authorList>
    </citation>
    <scope>NUCLEOTIDE SEQUENCE [LARGE SCALE GENOMIC DNA]</scope>
    <source>
        <strain evidence="1 2">CBS 114723</strain>
    </source>
</reference>
<dbReference type="Gene3D" id="3.40.50.1240">
    <property type="entry name" value="Phosphoglycerate mutase-like"/>
    <property type="match status" value="1"/>
</dbReference>
<sequence>MLKRLTMLQIKKGEAQSRDLHENLKRRFADLDPKDVAIIVSPMRRTIQTALIALDFLRQKGVSFVADADWQETTAKPCDTGSDIATLKAEFPAINFADVDPVYPDKTSPAGQKYAWGRSALLARGARARESLKKRSEKWVIVVSHSGFLRQAVCGWWYSNADYRIFDFVGEAGAETRTEQEADAEVEMTGLRLRDETKQGGMGWSWYKKVQLGEGMKPDAVEATEQQ</sequence>
<accession>A0A2C5X0L2</accession>
<dbReference type="EMBL" id="APWK03000088">
    <property type="protein sequence ID" value="PHH51656.1"/>
    <property type="molecule type" value="Genomic_DNA"/>
</dbReference>
<evidence type="ECO:0008006" key="3">
    <source>
        <dbReference type="Google" id="ProtNLM"/>
    </source>
</evidence>
<gene>
    <name evidence="1" type="ORF">CFIMG_004700RA</name>
</gene>
<evidence type="ECO:0000313" key="2">
    <source>
        <dbReference type="Proteomes" id="UP000222788"/>
    </source>
</evidence>
<dbReference type="Proteomes" id="UP000222788">
    <property type="component" value="Unassembled WGS sequence"/>
</dbReference>
<name>A0A2C5X0L2_9PEZI</name>
<dbReference type="Pfam" id="PF00300">
    <property type="entry name" value="His_Phos_1"/>
    <property type="match status" value="1"/>
</dbReference>
<protein>
    <recommendedName>
        <fullName evidence="3">Phosphatase SPAC5H10.03</fullName>
    </recommendedName>
</protein>
<organism evidence="1 2">
    <name type="scientific">Ceratocystis fimbriata CBS 114723</name>
    <dbReference type="NCBI Taxonomy" id="1035309"/>
    <lineage>
        <taxon>Eukaryota</taxon>
        <taxon>Fungi</taxon>
        <taxon>Dikarya</taxon>
        <taxon>Ascomycota</taxon>
        <taxon>Pezizomycotina</taxon>
        <taxon>Sordariomycetes</taxon>
        <taxon>Hypocreomycetidae</taxon>
        <taxon>Microascales</taxon>
        <taxon>Ceratocystidaceae</taxon>
        <taxon>Ceratocystis</taxon>
    </lineage>
</organism>
<dbReference type="OrthoDB" id="496981at2759"/>